<feature type="domain" description="Protein kinase" evidence="8">
    <location>
        <begin position="346"/>
        <end position="622"/>
    </location>
</feature>
<accession>A0A6L2PA73</accession>
<evidence type="ECO:0000256" key="7">
    <source>
        <dbReference type="SAM" id="MobiDB-lite"/>
    </source>
</evidence>
<proteinExistence type="inferred from homology"/>
<sequence length="712" mass="77506">MDNISGSVRKPAVPVNSRGNYLSSDLTISNMGACYPGEDTLLRARNHSVNNVIFPGSLSYSESRVKPEEVSYTGCGDGMDPIFLSYSQANGVPQESKLATYMNRQNTSTPTSTVNQSLTKNLAGLSLDTPVSLKKVTPQAPEFVPAAGGGGTGGSAGARNGSPNFLNSFTSLGSGGPQVTYGGRRSSLESPLPVSPQLTPQPSPPLSSCSPTPALDKTPVTPVSTYQENVGGTTYFYPTNVAVATVAGAGEDAGLNGSGLSTGSSVVPSVVLPSFHVYPGTPTHLASIKGKPPPAAGFYVANEIRMEALHKNALVLAQPDPEQYPDLPTEIDNYHELCPLKPVPTNPMHKSQLLGYPTSTYKATNTKTGVRYCLRRVHGFRLPNTKCMVLVDMWKHLQHSNIVQLREVFTTKAFGDYSIIFVYDYHPGSETLLMKHFSPSEPLNGYADPFSADPSAPRPYSHQKNALLRQQHGGGSGMLPEGVIWNYIIQLTSALRVIHAAGLACRTIDPTKILLTGRSRLRLSSLAIADVLTFDSTSPNPLQLIPHFQQEDLTALGKVILALACRSLMAVQRENLQTSLDLVARTYSSDLGNVIMYLLNNQQQQQHKSVIDLMPMIGARFYMQLDAIQIRADVLENEVSKEMENGRLCRLLVKLGTINERPELSLDPTWAETGDRYMLKLFRDYLFHQVSEDGRPWLDMSHVVQCLNKLDT</sequence>
<dbReference type="Proteomes" id="UP000502823">
    <property type="component" value="Unassembled WGS sequence"/>
</dbReference>
<dbReference type="Gene3D" id="1.10.287.3700">
    <property type="match status" value="1"/>
</dbReference>
<dbReference type="GO" id="GO:0008143">
    <property type="term" value="F:poly(A) binding"/>
    <property type="evidence" value="ECO:0007669"/>
    <property type="project" value="TreeGrafter"/>
</dbReference>
<dbReference type="PANTHER" id="PTHR12272:SF11">
    <property type="entry name" value="PAN2-PAN3 DEADENYLATION COMPLEX SUBUNIT PAN3"/>
    <property type="match status" value="1"/>
</dbReference>
<dbReference type="InterPro" id="IPR000719">
    <property type="entry name" value="Prot_kinase_dom"/>
</dbReference>
<name>A0A6L2PA73_COPFO</name>
<evidence type="ECO:0000256" key="5">
    <source>
        <dbReference type="ARBA" id="ARBA00022840"/>
    </source>
</evidence>
<keyword evidence="3" id="KW-0507">mRNA processing</keyword>
<evidence type="ECO:0000313" key="10">
    <source>
        <dbReference type="Proteomes" id="UP000502823"/>
    </source>
</evidence>
<dbReference type="InterPro" id="IPR030844">
    <property type="entry name" value="PAN3"/>
</dbReference>
<evidence type="ECO:0000313" key="9">
    <source>
        <dbReference type="EMBL" id="GFG28220.1"/>
    </source>
</evidence>
<keyword evidence="2" id="KW-0963">Cytoplasm</keyword>
<keyword evidence="5" id="KW-0067">ATP-binding</keyword>
<dbReference type="EMBL" id="BLKM01003281">
    <property type="protein sequence ID" value="GFG28220.1"/>
    <property type="molecule type" value="Genomic_DNA"/>
</dbReference>
<reference evidence="10" key="1">
    <citation type="submission" date="2020-01" db="EMBL/GenBank/DDBJ databases">
        <title>Draft genome sequence of the Termite Coptotermes fromosanus.</title>
        <authorList>
            <person name="Itakura S."/>
            <person name="Yosikawa Y."/>
            <person name="Umezawa K."/>
        </authorList>
    </citation>
    <scope>NUCLEOTIDE SEQUENCE [LARGE SCALE GENOMIC DNA]</scope>
</reference>
<dbReference type="Gene3D" id="1.20.5.5160">
    <property type="match status" value="1"/>
</dbReference>
<dbReference type="GO" id="GO:0006397">
    <property type="term" value="P:mRNA processing"/>
    <property type="evidence" value="ECO:0007669"/>
    <property type="project" value="UniProtKB-KW"/>
</dbReference>
<dbReference type="GO" id="GO:0005524">
    <property type="term" value="F:ATP binding"/>
    <property type="evidence" value="ECO:0007669"/>
    <property type="project" value="UniProtKB-KW"/>
</dbReference>
<dbReference type="GO" id="GO:0031251">
    <property type="term" value="C:PAN complex"/>
    <property type="evidence" value="ECO:0007669"/>
    <property type="project" value="InterPro"/>
</dbReference>
<dbReference type="Gene3D" id="1.10.510.10">
    <property type="entry name" value="Transferase(Phosphotransferase) domain 1"/>
    <property type="match status" value="1"/>
</dbReference>
<dbReference type="GO" id="GO:0000289">
    <property type="term" value="P:nuclear-transcribed mRNA poly(A) tail shortening"/>
    <property type="evidence" value="ECO:0007669"/>
    <property type="project" value="InterPro"/>
</dbReference>
<keyword evidence="10" id="KW-1185">Reference proteome</keyword>
<evidence type="ECO:0000256" key="2">
    <source>
        <dbReference type="ARBA" id="ARBA00022490"/>
    </source>
</evidence>
<dbReference type="InterPro" id="IPR011009">
    <property type="entry name" value="Kinase-like_dom_sf"/>
</dbReference>
<organism evidence="9 10">
    <name type="scientific">Coptotermes formosanus</name>
    <name type="common">Formosan subterranean termite</name>
    <dbReference type="NCBI Taxonomy" id="36987"/>
    <lineage>
        <taxon>Eukaryota</taxon>
        <taxon>Metazoa</taxon>
        <taxon>Ecdysozoa</taxon>
        <taxon>Arthropoda</taxon>
        <taxon>Hexapoda</taxon>
        <taxon>Insecta</taxon>
        <taxon>Pterygota</taxon>
        <taxon>Neoptera</taxon>
        <taxon>Polyneoptera</taxon>
        <taxon>Dictyoptera</taxon>
        <taxon>Blattodea</taxon>
        <taxon>Blattoidea</taxon>
        <taxon>Termitoidae</taxon>
        <taxon>Rhinotermitidae</taxon>
        <taxon>Coptotermes</taxon>
    </lineage>
</organism>
<dbReference type="FunFam" id="1.10.510.10:FF:000451">
    <property type="entry name" value="PAN2-PAN3 deadenylation complex subunit PAN3"/>
    <property type="match status" value="1"/>
</dbReference>
<dbReference type="HAMAP" id="MF_03181">
    <property type="entry name" value="PAN3"/>
    <property type="match status" value="1"/>
</dbReference>
<keyword evidence="4" id="KW-0547">Nucleotide-binding</keyword>
<evidence type="ECO:0000256" key="3">
    <source>
        <dbReference type="ARBA" id="ARBA00022664"/>
    </source>
</evidence>
<gene>
    <name evidence="9" type="ORF">Cfor_07863</name>
</gene>
<dbReference type="SUPFAM" id="SSF56112">
    <property type="entry name" value="Protein kinase-like (PK-like)"/>
    <property type="match status" value="1"/>
</dbReference>
<dbReference type="OrthoDB" id="204958at2759"/>
<dbReference type="PROSITE" id="PS50011">
    <property type="entry name" value="PROTEIN_KINASE_DOM"/>
    <property type="match status" value="1"/>
</dbReference>
<evidence type="ECO:0000259" key="8">
    <source>
        <dbReference type="PROSITE" id="PS50011"/>
    </source>
</evidence>
<dbReference type="InterPro" id="IPR041332">
    <property type="entry name" value="Pan3_CK"/>
</dbReference>
<dbReference type="Pfam" id="PF18101">
    <property type="entry name" value="Pan3_CK"/>
    <property type="match status" value="1"/>
</dbReference>
<feature type="region of interest" description="Disordered" evidence="7">
    <location>
        <begin position="169"/>
        <end position="220"/>
    </location>
</feature>
<evidence type="ECO:0000256" key="1">
    <source>
        <dbReference type="ARBA" id="ARBA00004496"/>
    </source>
</evidence>
<dbReference type="AlphaFoldDB" id="A0A6L2PA73"/>
<protein>
    <recommendedName>
        <fullName evidence="8">Protein kinase domain-containing protein</fullName>
    </recommendedName>
</protein>
<dbReference type="FunCoup" id="A0A6L2PA73">
    <property type="interactions" value="1628"/>
</dbReference>
<dbReference type="InParanoid" id="A0A6L2PA73"/>
<dbReference type="GO" id="GO:0000932">
    <property type="term" value="C:P-body"/>
    <property type="evidence" value="ECO:0007669"/>
    <property type="project" value="TreeGrafter"/>
</dbReference>
<dbReference type="PANTHER" id="PTHR12272">
    <property type="entry name" value="DEADENYLATION COMPLEX SUBUNIT PAN3"/>
    <property type="match status" value="1"/>
</dbReference>
<evidence type="ECO:0000256" key="6">
    <source>
        <dbReference type="ARBA" id="ARBA00023054"/>
    </source>
</evidence>
<dbReference type="GO" id="GO:0004672">
    <property type="term" value="F:protein kinase activity"/>
    <property type="evidence" value="ECO:0007669"/>
    <property type="project" value="InterPro"/>
</dbReference>
<feature type="non-terminal residue" evidence="9">
    <location>
        <position position="712"/>
    </location>
</feature>
<evidence type="ECO:0000256" key="4">
    <source>
        <dbReference type="ARBA" id="ARBA00022741"/>
    </source>
</evidence>
<comment type="subcellular location">
    <subcellularLocation>
        <location evidence="1">Cytoplasm</location>
    </subcellularLocation>
</comment>
<keyword evidence="6" id="KW-0175">Coiled coil</keyword>
<comment type="caution">
    <text evidence="9">The sequence shown here is derived from an EMBL/GenBank/DDBJ whole genome shotgun (WGS) entry which is preliminary data.</text>
</comment>